<protein>
    <submittedName>
        <fullName evidence="1">Uncharacterized protein</fullName>
    </submittedName>
</protein>
<organism evidence="1 2">
    <name type="scientific">Jatrophihabitans telluris</name>
    <dbReference type="NCBI Taxonomy" id="2038343"/>
    <lineage>
        <taxon>Bacteria</taxon>
        <taxon>Bacillati</taxon>
        <taxon>Actinomycetota</taxon>
        <taxon>Actinomycetes</taxon>
        <taxon>Jatrophihabitantales</taxon>
        <taxon>Jatrophihabitantaceae</taxon>
        <taxon>Jatrophihabitans</taxon>
    </lineage>
</organism>
<evidence type="ECO:0000313" key="1">
    <source>
        <dbReference type="EMBL" id="UQX88302.1"/>
    </source>
</evidence>
<keyword evidence="2" id="KW-1185">Reference proteome</keyword>
<dbReference type="EMBL" id="CP097332">
    <property type="protein sequence ID" value="UQX88302.1"/>
    <property type="molecule type" value="Genomic_DNA"/>
</dbReference>
<dbReference type="RefSeq" id="WP_249771662.1">
    <property type="nucleotide sequence ID" value="NZ_CP097332.1"/>
</dbReference>
<dbReference type="Proteomes" id="UP001056336">
    <property type="component" value="Chromosome"/>
</dbReference>
<sequence>MDHLLVSIGDIGADTDDRAGRPTSRGWPGPVELAAAATLRLDAPVRPRRVAATPAGVDEVVRGLGPSFAGRLIIDADLAGLQLVLGRLQRAGVLATTATAVLAREPVPYLSALGLADDLDGQLSALGSPPRLIGVIKDDSGGVCVDHAELGPWPGSSAPWWVRAVVDDQRLCDGPARSVTVRRLGPAELEATVVLGRIRKRVLRGRSLQLACDPALVRQDGVARERPRSKRTLWSEPELWRCAL</sequence>
<gene>
    <name evidence="1" type="ORF">M6D93_18765</name>
</gene>
<evidence type="ECO:0000313" key="2">
    <source>
        <dbReference type="Proteomes" id="UP001056336"/>
    </source>
</evidence>
<proteinExistence type="predicted"/>
<name>A0ABY4QYW3_9ACTN</name>
<reference evidence="1" key="1">
    <citation type="journal article" date="2018" name="Int. J. Syst. Evol. Microbiol.">
        <title>Jatrophihabitans telluris sp. nov., isolated from sediment soil of lava forest wetlands and the emended description of the genus Jatrophihabitans.</title>
        <authorList>
            <person name="Lee K.C."/>
            <person name="Suh M.K."/>
            <person name="Eom M.K."/>
            <person name="Kim K.K."/>
            <person name="Kim J.S."/>
            <person name="Kim D.S."/>
            <person name="Ko S.H."/>
            <person name="Shin Y.K."/>
            <person name="Lee J.S."/>
        </authorList>
    </citation>
    <scope>NUCLEOTIDE SEQUENCE</scope>
    <source>
        <strain evidence="1">N237</strain>
    </source>
</reference>
<reference evidence="1" key="2">
    <citation type="submission" date="2022-05" db="EMBL/GenBank/DDBJ databases">
        <authorList>
            <person name="Kim J.-S."/>
            <person name="Lee K."/>
            <person name="Suh M."/>
            <person name="Eom M."/>
            <person name="Kim J.-S."/>
            <person name="Kim D.-S."/>
            <person name="Ko S.-H."/>
            <person name="Shin Y."/>
            <person name="Lee J.-S."/>
        </authorList>
    </citation>
    <scope>NUCLEOTIDE SEQUENCE</scope>
    <source>
        <strain evidence="1">N237</strain>
    </source>
</reference>
<accession>A0ABY4QYW3</accession>